<gene>
    <name evidence="11" type="primary">asnB</name>
    <name evidence="11" type="ORF">D0433_10220</name>
</gene>
<dbReference type="AlphaFoldDB" id="A0A395LYK8"/>
<dbReference type="EMBL" id="PHFL01000061">
    <property type="protein sequence ID" value="RFM23597.1"/>
    <property type="molecule type" value="Genomic_DNA"/>
</dbReference>
<feature type="active site" description="For GATase activity" evidence="8">
    <location>
        <position position="2"/>
    </location>
</feature>
<dbReference type="Gene3D" id="3.60.20.10">
    <property type="entry name" value="Glutamine Phosphoribosylpyrophosphate, subunit 1, domain 1"/>
    <property type="match status" value="1"/>
</dbReference>
<dbReference type="Proteomes" id="UP000266389">
    <property type="component" value="Unassembled WGS sequence"/>
</dbReference>
<evidence type="ECO:0000256" key="3">
    <source>
        <dbReference type="ARBA" id="ARBA00012737"/>
    </source>
</evidence>
<evidence type="ECO:0000256" key="6">
    <source>
        <dbReference type="ARBA" id="ARBA00022962"/>
    </source>
</evidence>
<dbReference type="PANTHER" id="PTHR43284:SF1">
    <property type="entry name" value="ASPARAGINE SYNTHETASE"/>
    <property type="match status" value="1"/>
</dbReference>
<accession>A0A395LYK8</accession>
<dbReference type="Pfam" id="PF13537">
    <property type="entry name" value="GATase_7"/>
    <property type="match status" value="1"/>
</dbReference>
<evidence type="ECO:0000256" key="7">
    <source>
        <dbReference type="ARBA" id="ARBA00048741"/>
    </source>
</evidence>
<dbReference type="PROSITE" id="PS51278">
    <property type="entry name" value="GATASE_TYPE_2"/>
    <property type="match status" value="1"/>
</dbReference>
<feature type="domain" description="Glutamine amidotransferase type-2" evidence="10">
    <location>
        <begin position="2"/>
        <end position="214"/>
    </location>
</feature>
<keyword evidence="4 9" id="KW-0547">Nucleotide-binding</keyword>
<dbReference type="Gene3D" id="3.40.50.620">
    <property type="entry name" value="HUPs"/>
    <property type="match status" value="1"/>
</dbReference>
<dbReference type="GO" id="GO:0005829">
    <property type="term" value="C:cytosol"/>
    <property type="evidence" value="ECO:0007669"/>
    <property type="project" value="TreeGrafter"/>
</dbReference>
<dbReference type="EC" id="6.3.5.4" evidence="3"/>
<keyword evidence="11" id="KW-0436">Ligase</keyword>
<keyword evidence="8" id="KW-0061">Asparagine biosynthesis</keyword>
<dbReference type="SUPFAM" id="SSF56235">
    <property type="entry name" value="N-terminal nucleophile aminohydrolases (Ntn hydrolases)"/>
    <property type="match status" value="1"/>
</dbReference>
<protein>
    <recommendedName>
        <fullName evidence="3">asparagine synthase (glutamine-hydrolyzing)</fullName>
        <ecNumber evidence="3">6.3.5.4</ecNumber>
    </recommendedName>
</protein>
<keyword evidence="6 8" id="KW-0315">Glutamine amidotransferase</keyword>
<dbReference type="InterPro" id="IPR033738">
    <property type="entry name" value="AsnB_N"/>
</dbReference>
<dbReference type="CDD" id="cd01991">
    <property type="entry name" value="Asn_synthase_B_C"/>
    <property type="match status" value="1"/>
</dbReference>
<dbReference type="PIRSF" id="PIRSF001589">
    <property type="entry name" value="Asn_synthetase_glu-h"/>
    <property type="match status" value="1"/>
</dbReference>
<evidence type="ECO:0000256" key="5">
    <source>
        <dbReference type="ARBA" id="ARBA00022840"/>
    </source>
</evidence>
<keyword evidence="5 9" id="KW-0067">ATP-binding</keyword>
<dbReference type="InterPro" id="IPR051786">
    <property type="entry name" value="ASN_synthetase/amidase"/>
</dbReference>
<comment type="catalytic activity">
    <reaction evidence="7">
        <text>L-aspartate + L-glutamine + ATP + H2O = L-asparagine + L-glutamate + AMP + diphosphate + H(+)</text>
        <dbReference type="Rhea" id="RHEA:12228"/>
        <dbReference type="ChEBI" id="CHEBI:15377"/>
        <dbReference type="ChEBI" id="CHEBI:15378"/>
        <dbReference type="ChEBI" id="CHEBI:29985"/>
        <dbReference type="ChEBI" id="CHEBI:29991"/>
        <dbReference type="ChEBI" id="CHEBI:30616"/>
        <dbReference type="ChEBI" id="CHEBI:33019"/>
        <dbReference type="ChEBI" id="CHEBI:58048"/>
        <dbReference type="ChEBI" id="CHEBI:58359"/>
        <dbReference type="ChEBI" id="CHEBI:456215"/>
        <dbReference type="EC" id="6.3.5.4"/>
    </reaction>
</comment>
<name>A0A395LYK8_9BACT</name>
<evidence type="ECO:0000313" key="11">
    <source>
        <dbReference type="EMBL" id="RFM23597.1"/>
    </source>
</evidence>
<feature type="binding site" evidence="9">
    <location>
        <position position="290"/>
    </location>
    <ligand>
        <name>ATP</name>
        <dbReference type="ChEBI" id="CHEBI:30616"/>
    </ligand>
</feature>
<dbReference type="InterPro" id="IPR017932">
    <property type="entry name" value="GATase_2_dom"/>
</dbReference>
<dbReference type="Pfam" id="PF00733">
    <property type="entry name" value="Asn_synthase"/>
    <property type="match status" value="1"/>
</dbReference>
<comment type="pathway">
    <text evidence="1">Amino-acid biosynthesis; L-asparagine biosynthesis; L-asparagine from L-aspartate (L-Gln route): step 1/1.</text>
</comment>
<dbReference type="InterPro" id="IPR029055">
    <property type="entry name" value="Ntn_hydrolases_N"/>
</dbReference>
<evidence type="ECO:0000259" key="10">
    <source>
        <dbReference type="PROSITE" id="PS51278"/>
    </source>
</evidence>
<reference evidence="11 12" key="1">
    <citation type="journal article" date="2011" name="ISME J.">
        <title>Community ecology of hot spring cyanobacterial mats: predominant populations and their functional potential.</title>
        <authorList>
            <person name="Klatt C.G."/>
            <person name="Wood J.M."/>
            <person name="Rusch D.B."/>
            <person name="Bateson M.M."/>
            <person name="Hamamura N."/>
            <person name="Heidelberg J.F."/>
            <person name="Grossman A.R."/>
            <person name="Bhaya D."/>
            <person name="Cohan F.M."/>
            <person name="Kuhl M."/>
            <person name="Bryant D.A."/>
            <person name="Ward D.M."/>
        </authorList>
    </citation>
    <scope>NUCLEOTIDE SEQUENCE [LARGE SCALE GENOMIC DNA]</scope>
    <source>
        <strain evidence="11">OS</strain>
    </source>
</reference>
<evidence type="ECO:0000256" key="1">
    <source>
        <dbReference type="ARBA" id="ARBA00005187"/>
    </source>
</evidence>
<evidence type="ECO:0000313" key="12">
    <source>
        <dbReference type="Proteomes" id="UP000266389"/>
    </source>
</evidence>
<comment type="caution">
    <text evidence="11">The sequence shown here is derived from an EMBL/GenBank/DDBJ whole genome shotgun (WGS) entry which is preliminary data.</text>
</comment>
<dbReference type="GO" id="GO:0004066">
    <property type="term" value="F:asparagine synthase (glutamine-hydrolyzing) activity"/>
    <property type="evidence" value="ECO:0007669"/>
    <property type="project" value="UniProtKB-EC"/>
</dbReference>
<dbReference type="InterPro" id="IPR006426">
    <property type="entry name" value="Asn_synth_AEB"/>
</dbReference>
<dbReference type="CDD" id="cd00712">
    <property type="entry name" value="AsnB"/>
    <property type="match status" value="1"/>
</dbReference>
<dbReference type="PANTHER" id="PTHR43284">
    <property type="entry name" value="ASPARAGINE SYNTHETASE (GLUTAMINE-HYDROLYZING)"/>
    <property type="match status" value="1"/>
</dbReference>
<dbReference type="InterPro" id="IPR001962">
    <property type="entry name" value="Asn_synthase"/>
</dbReference>
<evidence type="ECO:0000256" key="4">
    <source>
        <dbReference type="ARBA" id="ARBA00022741"/>
    </source>
</evidence>
<feature type="binding site" evidence="9">
    <location>
        <position position="100"/>
    </location>
    <ligand>
        <name>L-glutamine</name>
        <dbReference type="ChEBI" id="CHEBI:58359"/>
    </ligand>
</feature>
<proteinExistence type="inferred from homology"/>
<dbReference type="NCBIfam" id="TIGR01536">
    <property type="entry name" value="asn_synth_AEB"/>
    <property type="match status" value="1"/>
</dbReference>
<evidence type="ECO:0000256" key="2">
    <source>
        <dbReference type="ARBA" id="ARBA00005752"/>
    </source>
</evidence>
<comment type="similarity">
    <text evidence="2">Belongs to the asparagine synthetase family.</text>
</comment>
<keyword evidence="8" id="KW-0028">Amino-acid biosynthesis</keyword>
<evidence type="ECO:0000256" key="9">
    <source>
        <dbReference type="PIRSR" id="PIRSR001589-2"/>
    </source>
</evidence>
<dbReference type="SUPFAM" id="SSF52402">
    <property type="entry name" value="Adenine nucleotide alpha hydrolases-like"/>
    <property type="match status" value="1"/>
</dbReference>
<organism evidence="11 12">
    <name type="scientific">Candidatus Thermochlorobacter aerophilus</name>
    <dbReference type="NCBI Taxonomy" id="1868324"/>
    <lineage>
        <taxon>Bacteria</taxon>
        <taxon>Pseudomonadati</taxon>
        <taxon>Chlorobiota</taxon>
        <taxon>Chlorobiia</taxon>
        <taxon>Chlorobiales</taxon>
        <taxon>Candidatus Thermochlorobacteriaceae</taxon>
        <taxon>Candidatus Thermochlorobacter</taxon>
    </lineage>
</organism>
<feature type="binding site" evidence="9">
    <location>
        <begin position="369"/>
        <end position="370"/>
    </location>
    <ligand>
        <name>ATP</name>
        <dbReference type="ChEBI" id="CHEBI:30616"/>
    </ligand>
</feature>
<dbReference type="GO" id="GO:0006529">
    <property type="term" value="P:asparagine biosynthetic process"/>
    <property type="evidence" value="ECO:0007669"/>
    <property type="project" value="UniProtKB-KW"/>
</dbReference>
<dbReference type="GO" id="GO:0005524">
    <property type="term" value="F:ATP binding"/>
    <property type="evidence" value="ECO:0007669"/>
    <property type="project" value="UniProtKB-KW"/>
</dbReference>
<dbReference type="InterPro" id="IPR014729">
    <property type="entry name" value="Rossmann-like_a/b/a_fold"/>
</dbReference>
<sequence length="662" mass="75723">MCGIAGTVGFANQELLERMSAVMEHRGPDDSGQKILSTEALQVGLAFRRLAIIDLSPLGHQPMCSPDERVWIVFNGEIYNYRELRQDLQAKGYTFKSQTDTEVILNAYLEWGEQCPKKLNGMWAFAIVDLRKNLVFLSRDRVGEKPLYYTHLPGNRLMFASEIKSLLQCDELQREINPDGILSTLLFLWTPEPKTAFKGIEKLPAGCNMRIQNGKATIEKYWDIEFESYGKDKGEAYYIEELDALLQDTVRRQMIADVKVSAFLSGGLDSSLIAALMTRQKGEPITTYTIAFTERDKKFEAMPDDQKYAKIVARHLGADYQEIVIEPNVAELLPKLIYHLDEPIADSASINTYLICKMAKQSGTTVLLSGMGADELFAGYRKHLSVKVASLYRRVPALLRHAVIEPLVNMLPVANEKGGFRLFRWAKRFIKFASLPDFEAFVDSYAYYSEPELRALLSPEFQEVAMKSYAESYPIRRHEEVRQALLSRQPKLDLVTLMCAIDTKLFLTSLNLTYSDKSSMAASVEERVPFVDYRIVEFAHRLPARYKLGGSWVGGYVQKYLLKKVAEKYLPKEIVYRPKAPFGAPLRAWIRNDLDQMIEDVLTPERLRQRGMFNANAVLNMLHRHKTGQEDYAHRIWALLTLELWMREFIDKRVCAHSSLAE</sequence>
<evidence type="ECO:0000256" key="8">
    <source>
        <dbReference type="PIRSR" id="PIRSR001589-1"/>
    </source>
</evidence>